<evidence type="ECO:0000313" key="3">
    <source>
        <dbReference type="Proteomes" id="UP000628017"/>
    </source>
</evidence>
<name>A0A916QZG5_9RHOB</name>
<organism evidence="2 3">
    <name type="scientific">Neptunicoccus cionae</name>
    <dbReference type="NCBI Taxonomy" id="2035344"/>
    <lineage>
        <taxon>Bacteria</taxon>
        <taxon>Pseudomonadati</taxon>
        <taxon>Pseudomonadota</taxon>
        <taxon>Alphaproteobacteria</taxon>
        <taxon>Rhodobacterales</taxon>
        <taxon>Paracoccaceae</taxon>
        <taxon>Neptunicoccus</taxon>
    </lineage>
</organism>
<dbReference type="RefSeq" id="WP_188675594.1">
    <property type="nucleotide sequence ID" value="NZ_BMKA01000003.1"/>
</dbReference>
<feature type="chain" id="PRO_5036903341" description="DUF3179 domain-containing protein" evidence="1">
    <location>
        <begin position="21"/>
        <end position="323"/>
    </location>
</feature>
<proteinExistence type="predicted"/>
<dbReference type="Proteomes" id="UP000628017">
    <property type="component" value="Unassembled WGS sequence"/>
</dbReference>
<keyword evidence="3" id="KW-1185">Reference proteome</keyword>
<feature type="signal peptide" evidence="1">
    <location>
        <begin position="1"/>
        <end position="20"/>
    </location>
</feature>
<dbReference type="InterPro" id="IPR021516">
    <property type="entry name" value="DUF3179"/>
</dbReference>
<gene>
    <name evidence="2" type="ORF">GCM10011498_24280</name>
</gene>
<dbReference type="AlphaFoldDB" id="A0A916QZG5"/>
<reference evidence="2" key="1">
    <citation type="journal article" date="2014" name="Int. J. Syst. Evol. Microbiol.">
        <title>Complete genome sequence of Corynebacterium casei LMG S-19264T (=DSM 44701T), isolated from a smear-ripened cheese.</title>
        <authorList>
            <consortium name="US DOE Joint Genome Institute (JGI-PGF)"/>
            <person name="Walter F."/>
            <person name="Albersmeier A."/>
            <person name="Kalinowski J."/>
            <person name="Ruckert C."/>
        </authorList>
    </citation>
    <scope>NUCLEOTIDE SEQUENCE</scope>
    <source>
        <strain evidence="2">CGMCC 1.15880</strain>
    </source>
</reference>
<comment type="caution">
    <text evidence="2">The sequence shown here is derived from an EMBL/GenBank/DDBJ whole genome shotgun (WGS) entry which is preliminary data.</text>
</comment>
<keyword evidence="1" id="KW-0732">Signal</keyword>
<sequence length="323" mass="35723">MHRLIPLFVAAVLVAAPALSEPANWKREWPGTDFSRTNIESWGEIQSGGPPRDGIPAVDAPEFYKSSAENTLKPNEPVLTVAMDGQSERAYPIRYLIWHEIVNDAIGGIPIAVTFCPLCNSGVTFDRRTKHGVLTFGVSGKLRKSDMVMFDRETESWWQQAVGKAIVGDLTGAELKMLPSWMESWSQFKARNGREGLVMKQPDGRRPYGRNPYQGYDSSSRPFLYNGEMPPHGISPVARVVRVGDKAWPVARVRKAGGVSEAGVRISWEAGQASALDTGEIARGKDVGTIRVRDAQGRDVVHDVMFAFAFHAFWPDGQWMIAP</sequence>
<dbReference type="Pfam" id="PF11376">
    <property type="entry name" value="DUF3179"/>
    <property type="match status" value="1"/>
</dbReference>
<protein>
    <recommendedName>
        <fullName evidence="4">DUF3179 domain-containing protein</fullName>
    </recommendedName>
</protein>
<evidence type="ECO:0000256" key="1">
    <source>
        <dbReference type="SAM" id="SignalP"/>
    </source>
</evidence>
<dbReference type="EMBL" id="BMKA01000003">
    <property type="protein sequence ID" value="GGA22641.1"/>
    <property type="molecule type" value="Genomic_DNA"/>
</dbReference>
<evidence type="ECO:0000313" key="2">
    <source>
        <dbReference type="EMBL" id="GGA22641.1"/>
    </source>
</evidence>
<reference evidence="2" key="2">
    <citation type="submission" date="2020-09" db="EMBL/GenBank/DDBJ databases">
        <authorList>
            <person name="Sun Q."/>
            <person name="Zhou Y."/>
        </authorList>
    </citation>
    <scope>NUCLEOTIDE SEQUENCE</scope>
    <source>
        <strain evidence="2">CGMCC 1.15880</strain>
    </source>
</reference>
<evidence type="ECO:0008006" key="4">
    <source>
        <dbReference type="Google" id="ProtNLM"/>
    </source>
</evidence>
<accession>A0A916QZG5</accession>